<dbReference type="Pfam" id="PF01471">
    <property type="entry name" value="PG_binding_1"/>
    <property type="match status" value="1"/>
</dbReference>
<accession>A0A1F6CIB5</accession>
<reference evidence="4 5" key="1">
    <citation type="journal article" date="2016" name="Nat. Commun.">
        <title>Thousands of microbial genomes shed light on interconnected biogeochemical processes in an aquifer system.</title>
        <authorList>
            <person name="Anantharaman K."/>
            <person name="Brown C.T."/>
            <person name="Hug L.A."/>
            <person name="Sharon I."/>
            <person name="Castelle C.J."/>
            <person name="Probst A.J."/>
            <person name="Thomas B.C."/>
            <person name="Singh A."/>
            <person name="Wilkins M.J."/>
            <person name="Karaoz U."/>
            <person name="Brodie E.L."/>
            <person name="Williams K.H."/>
            <person name="Hubbard S.S."/>
            <person name="Banfield J.F."/>
        </authorList>
    </citation>
    <scope>NUCLEOTIDE SEQUENCE [LARGE SCALE GENOMIC DNA]</scope>
</reference>
<dbReference type="AlphaFoldDB" id="A0A1F6CIB5"/>
<evidence type="ECO:0000259" key="3">
    <source>
        <dbReference type="Pfam" id="PF16656"/>
    </source>
</evidence>
<feature type="domain" description="Peptidoglycan binding-like" evidence="2">
    <location>
        <begin position="39"/>
        <end position="82"/>
    </location>
</feature>
<dbReference type="GO" id="GO:0003993">
    <property type="term" value="F:acid phosphatase activity"/>
    <property type="evidence" value="ECO:0007669"/>
    <property type="project" value="InterPro"/>
</dbReference>
<dbReference type="Gene3D" id="2.60.40.380">
    <property type="entry name" value="Purple acid phosphatase-like, N-terminal"/>
    <property type="match status" value="1"/>
</dbReference>
<dbReference type="InterPro" id="IPR036365">
    <property type="entry name" value="PGBD-like_sf"/>
</dbReference>
<evidence type="ECO:0000313" key="5">
    <source>
        <dbReference type="Proteomes" id="UP000176445"/>
    </source>
</evidence>
<dbReference type="InterPro" id="IPR015914">
    <property type="entry name" value="PAPs_N"/>
</dbReference>
<dbReference type="InterPro" id="IPR002477">
    <property type="entry name" value="Peptidoglycan-bd-like"/>
</dbReference>
<sequence length="218" mass="22506">MNSSAAFALSVVVASVLFWSGIASAQTATISTSLDIGSRGANVITLQTFLASDSTLYPEGLVTGYYGPLTAAAVQRFQCRQAIVCSGTAATTGYGRVGPRTRAALNVAFGGGIDVFAPRITNLVVSTTTNGATLTWFTNESARGTVYFSSSPLPIFEGSASTGAVVGGQVMIEPSVGFSHSLALSGLASNTLYFYAVKSEDASGNVQLTWPSTFRTNP</sequence>
<dbReference type="Pfam" id="PF16656">
    <property type="entry name" value="Pur_ac_phosph_N"/>
    <property type="match status" value="1"/>
</dbReference>
<gene>
    <name evidence="4" type="ORF">A2704_03165</name>
</gene>
<evidence type="ECO:0000313" key="4">
    <source>
        <dbReference type="EMBL" id="OGG48720.1"/>
    </source>
</evidence>
<evidence type="ECO:0008006" key="6">
    <source>
        <dbReference type="Google" id="ProtNLM"/>
    </source>
</evidence>
<dbReference type="SUPFAM" id="SSF47090">
    <property type="entry name" value="PGBD-like"/>
    <property type="match status" value="1"/>
</dbReference>
<proteinExistence type="predicted"/>
<dbReference type="EMBL" id="MFKW01000086">
    <property type="protein sequence ID" value="OGG48720.1"/>
    <property type="molecule type" value="Genomic_DNA"/>
</dbReference>
<dbReference type="SUPFAM" id="SSF49363">
    <property type="entry name" value="Purple acid phosphatase, N-terminal domain"/>
    <property type="match status" value="1"/>
</dbReference>
<evidence type="ECO:0000256" key="1">
    <source>
        <dbReference type="SAM" id="SignalP"/>
    </source>
</evidence>
<dbReference type="GO" id="GO:0046872">
    <property type="term" value="F:metal ion binding"/>
    <property type="evidence" value="ECO:0007669"/>
    <property type="project" value="InterPro"/>
</dbReference>
<protein>
    <recommendedName>
        <fullName evidence="6">Peptidoglycan binding-like domain-containing protein</fullName>
    </recommendedName>
</protein>
<dbReference type="InterPro" id="IPR008963">
    <property type="entry name" value="Purple_acid_Pase-like_N"/>
</dbReference>
<evidence type="ECO:0000259" key="2">
    <source>
        <dbReference type="Pfam" id="PF01471"/>
    </source>
</evidence>
<feature type="chain" id="PRO_5009523381" description="Peptidoglycan binding-like domain-containing protein" evidence="1">
    <location>
        <begin position="26"/>
        <end position="218"/>
    </location>
</feature>
<comment type="caution">
    <text evidence="4">The sequence shown here is derived from an EMBL/GenBank/DDBJ whole genome shotgun (WGS) entry which is preliminary data.</text>
</comment>
<feature type="domain" description="Purple acid phosphatase N-terminal" evidence="3">
    <location>
        <begin position="122"/>
        <end position="209"/>
    </location>
</feature>
<feature type="signal peptide" evidence="1">
    <location>
        <begin position="1"/>
        <end position="25"/>
    </location>
</feature>
<dbReference type="Proteomes" id="UP000176445">
    <property type="component" value="Unassembled WGS sequence"/>
</dbReference>
<dbReference type="InterPro" id="IPR036366">
    <property type="entry name" value="PGBDSf"/>
</dbReference>
<organism evidence="4 5">
    <name type="scientific">Candidatus Kaiserbacteria bacterium RIFCSPHIGHO2_01_FULL_54_36b</name>
    <dbReference type="NCBI Taxonomy" id="1798483"/>
    <lineage>
        <taxon>Bacteria</taxon>
        <taxon>Candidatus Kaiseribacteriota</taxon>
    </lineage>
</organism>
<keyword evidence="1" id="KW-0732">Signal</keyword>
<name>A0A1F6CIB5_9BACT</name>
<dbReference type="Gene3D" id="1.10.101.10">
    <property type="entry name" value="PGBD-like superfamily/PGBD"/>
    <property type="match status" value="1"/>
</dbReference>